<dbReference type="InterPro" id="IPR020904">
    <property type="entry name" value="Sc_DH/Rdtase_CS"/>
</dbReference>
<proteinExistence type="inferred from homology"/>
<dbReference type="InterPro" id="IPR036291">
    <property type="entry name" value="NAD(P)-bd_dom_sf"/>
</dbReference>
<evidence type="ECO:0000256" key="3">
    <source>
        <dbReference type="ARBA" id="ARBA00023002"/>
    </source>
</evidence>
<comment type="caution">
    <text evidence="4">The sequence shown here is derived from an EMBL/GenBank/DDBJ whole genome shotgun (WGS) entry which is preliminary data.</text>
</comment>
<dbReference type="PANTHER" id="PTHR43391:SF14">
    <property type="entry name" value="DEHYDROGENASE_REDUCTASE SDR FAMILY PROTEIN 7-LIKE"/>
    <property type="match status" value="1"/>
</dbReference>
<accession>A0AB35U1W5</accession>
<dbReference type="Gene3D" id="3.40.50.720">
    <property type="entry name" value="NAD(P)-binding Rossmann-like Domain"/>
    <property type="match status" value="1"/>
</dbReference>
<comment type="similarity">
    <text evidence="1">Belongs to the short-chain dehydrogenases/reductases (SDR) family.</text>
</comment>
<sequence>MKTALITGASSGLGKEFVRQLADDPAIAQFWVIARRKERLLELQKFTSKPVIAIPLDLCDPHSFDILAEKLQAEKPDITVLVAAAGLGSIGKTEELSVAETNRMIDLNCRAAAAVTRLCLPYMHKGARILEIASIAAFQPMPGFNVYAASKAFLMSYAKALHHELLPRQIKVTCVCPYWVKDTEFIPKARTTGNSFRHTPLASVSKSVVRLSLAASKANLWVCTPGIVTTAQRIVAKVIPHCIVVPFMDLIRRF</sequence>
<dbReference type="AlphaFoldDB" id="A0AB35U1W5"/>
<protein>
    <submittedName>
        <fullName evidence="4">SDR family NAD(P)-dependent oxidoreductase</fullName>
    </submittedName>
</protein>
<dbReference type="Proteomes" id="UP001286174">
    <property type="component" value="Unassembled WGS sequence"/>
</dbReference>
<dbReference type="InterPro" id="IPR002347">
    <property type="entry name" value="SDR_fam"/>
</dbReference>
<dbReference type="SUPFAM" id="SSF51735">
    <property type="entry name" value="NAD(P)-binding Rossmann-fold domains"/>
    <property type="match status" value="1"/>
</dbReference>
<evidence type="ECO:0000256" key="2">
    <source>
        <dbReference type="ARBA" id="ARBA00022857"/>
    </source>
</evidence>
<keyword evidence="5" id="KW-1185">Reference proteome</keyword>
<dbReference type="RefSeq" id="WP_370595848.1">
    <property type="nucleotide sequence ID" value="NZ_JALBUR010000008.1"/>
</dbReference>
<dbReference type="CDD" id="cd05233">
    <property type="entry name" value="SDR_c"/>
    <property type="match status" value="1"/>
</dbReference>
<evidence type="ECO:0000313" key="5">
    <source>
        <dbReference type="Proteomes" id="UP001286174"/>
    </source>
</evidence>
<organism evidence="4 5">
    <name type="scientific">Grylomicrobium aquisgranensis</name>
    <dbReference type="NCBI Taxonomy" id="2926318"/>
    <lineage>
        <taxon>Bacteria</taxon>
        <taxon>Bacillati</taxon>
        <taxon>Bacillota</taxon>
        <taxon>Erysipelotrichia</taxon>
        <taxon>Erysipelotrichales</taxon>
        <taxon>Erysipelotrichaceae</taxon>
        <taxon>Grylomicrobium</taxon>
    </lineage>
</organism>
<dbReference type="GO" id="GO:0016491">
    <property type="term" value="F:oxidoreductase activity"/>
    <property type="evidence" value="ECO:0007669"/>
    <property type="project" value="UniProtKB-KW"/>
</dbReference>
<dbReference type="Pfam" id="PF00106">
    <property type="entry name" value="adh_short"/>
    <property type="match status" value="1"/>
</dbReference>
<keyword evidence="2" id="KW-0521">NADP</keyword>
<name>A0AB35U1W5_9FIRM</name>
<dbReference type="PANTHER" id="PTHR43391">
    <property type="entry name" value="RETINOL DEHYDROGENASE-RELATED"/>
    <property type="match status" value="1"/>
</dbReference>
<evidence type="ECO:0000313" key="4">
    <source>
        <dbReference type="EMBL" id="MDX8419413.1"/>
    </source>
</evidence>
<keyword evidence="3" id="KW-0560">Oxidoreductase</keyword>
<evidence type="ECO:0000256" key="1">
    <source>
        <dbReference type="ARBA" id="ARBA00006484"/>
    </source>
</evidence>
<gene>
    <name evidence="4" type="ORF">MOZ60_04805</name>
</gene>
<dbReference type="PRINTS" id="PR00081">
    <property type="entry name" value="GDHRDH"/>
</dbReference>
<dbReference type="EMBL" id="JALBUR010000008">
    <property type="protein sequence ID" value="MDX8419413.1"/>
    <property type="molecule type" value="Genomic_DNA"/>
</dbReference>
<dbReference type="PROSITE" id="PS00061">
    <property type="entry name" value="ADH_SHORT"/>
    <property type="match status" value="1"/>
</dbReference>
<reference evidence="4 5" key="1">
    <citation type="submission" date="2022-03" db="EMBL/GenBank/DDBJ databases">
        <title>Novel taxa within the pig intestine.</title>
        <authorList>
            <person name="Wylensek D."/>
            <person name="Bishof K."/>
            <person name="Afrizal A."/>
            <person name="Clavel T."/>
        </authorList>
    </citation>
    <scope>NUCLEOTIDE SEQUENCE [LARGE SCALE GENOMIC DNA]</scope>
    <source>
        <strain evidence="4 5">CLA-KB-P133</strain>
    </source>
</reference>